<evidence type="ECO:0000256" key="1">
    <source>
        <dbReference type="ARBA" id="ARBA00004173"/>
    </source>
</evidence>
<keyword evidence="10" id="KW-1185">Reference proteome</keyword>
<dbReference type="Gene3D" id="3.30.200.20">
    <property type="entry name" value="Phosphorylase Kinase, domain 1"/>
    <property type="match status" value="1"/>
</dbReference>
<evidence type="ECO:0000256" key="6">
    <source>
        <dbReference type="ARBA" id="ARBA00031849"/>
    </source>
</evidence>
<dbReference type="InterPro" id="IPR051035">
    <property type="entry name" value="Mito_inheritance_9"/>
</dbReference>
<proteinExistence type="inferred from homology"/>
<dbReference type="SUPFAM" id="SSF56112">
    <property type="entry name" value="Protein kinase-like (PK-like)"/>
    <property type="match status" value="1"/>
</dbReference>
<evidence type="ECO:0000256" key="4">
    <source>
        <dbReference type="ARBA" id="ARBA00022946"/>
    </source>
</evidence>
<name>A0ABR4B1W1_9LECA</name>
<evidence type="ECO:0000256" key="5">
    <source>
        <dbReference type="ARBA" id="ARBA00023128"/>
    </source>
</evidence>
<evidence type="ECO:0000259" key="8">
    <source>
        <dbReference type="Pfam" id="PF01636"/>
    </source>
</evidence>
<dbReference type="PANTHER" id="PTHR36091:SF1">
    <property type="entry name" value="ALTERED INHERITANCE OF MITOCHONDRIA PROTEIN 9, MITOCHONDRIAL"/>
    <property type="match status" value="1"/>
</dbReference>
<dbReference type="Pfam" id="PF01636">
    <property type="entry name" value="APH"/>
    <property type="match status" value="1"/>
</dbReference>
<dbReference type="Gene3D" id="3.90.1200.10">
    <property type="match status" value="1"/>
</dbReference>
<comment type="caution">
    <text evidence="9">The sequence shown here is derived from an EMBL/GenBank/DDBJ whole genome shotgun (WGS) entry which is preliminary data.</text>
</comment>
<reference evidence="9 10" key="1">
    <citation type="submission" date="2024-09" db="EMBL/GenBank/DDBJ databases">
        <title>Rethinking Asexuality: The Enigmatic Case of Functional Sexual Genes in Lepraria (Stereocaulaceae).</title>
        <authorList>
            <person name="Doellman M."/>
            <person name="Sun Y."/>
            <person name="Barcenas-Pena A."/>
            <person name="Lumbsch H.T."/>
            <person name="Grewe F."/>
        </authorList>
    </citation>
    <scope>NUCLEOTIDE SEQUENCE [LARGE SCALE GENOMIC DNA]</scope>
    <source>
        <strain evidence="9 10">Grewe 0041</strain>
    </source>
</reference>
<evidence type="ECO:0000313" key="10">
    <source>
        <dbReference type="Proteomes" id="UP001590951"/>
    </source>
</evidence>
<feature type="region of interest" description="Disordered" evidence="7">
    <location>
        <begin position="1"/>
        <end position="23"/>
    </location>
</feature>
<keyword evidence="5" id="KW-0496">Mitochondrion</keyword>
<evidence type="ECO:0000256" key="2">
    <source>
        <dbReference type="ARBA" id="ARBA00005543"/>
    </source>
</evidence>
<sequence>MPVGERCGPNYSPAGETKASPIDPLDPYTYTSGRWLHQDKLERESRYIQFDFAALCKKAVELCPGAGRVMRYEKKEGGFNRSFVLIMDDGTRVVARLPTCIAGPRRLTTNSEVATMNYLRSYTTLPVPRILDWSDDRSNPIGAEYIIMEHVAGVRLHERWSTMTGQQHMLCVKALSMMIKEMAAIAFPGYGSLYFSNVLIDPHLKLEFVDGFCLGPHCGATYWNCNTDEARIYGDRNHNRGPWLDVPSYCSGLIDAGLARVPKSKIQTDERLPYQGSIAEHIRLLSTSREVIERLIDSPLLQDAASPTLLHADLHKRNIYVSDDDPTFVTGLIDWQSTSVEPAFVYANETPDFAAHPDHIPLAGDGQETLAGERKLGEDKKYKDALLCSKTFDVCMEGFVPKLRAARALDDTLLRPFRYCHTSWKDSVAAVRQSLIEVSQKWKELGLPGLCPYLPTKEELVEHKKQYEDFETVQKLKLWLIRVLDTNSDGWVPADAWEWSKMAHRDAFEKWMQTAREAKGTGHDEMTEEKARKMWPFDER</sequence>
<comment type="similarity">
    <text evidence="2">Belongs to the AIM9 family.</text>
</comment>
<dbReference type="InterPro" id="IPR011009">
    <property type="entry name" value="Kinase-like_dom_sf"/>
</dbReference>
<evidence type="ECO:0000256" key="3">
    <source>
        <dbReference type="ARBA" id="ARBA00016197"/>
    </source>
</evidence>
<protein>
    <recommendedName>
        <fullName evidence="3">Altered inheritance of mitochondria protein 9, mitochondrial</fullName>
    </recommendedName>
    <alternativeName>
        <fullName evidence="6">Found in mitochondrial proteome protein 29</fullName>
    </alternativeName>
</protein>
<dbReference type="PANTHER" id="PTHR36091">
    <property type="entry name" value="ALTERED INHERITANCE OF MITOCHONDRIA PROTEIN 9, MITOCHONDRIAL"/>
    <property type="match status" value="1"/>
</dbReference>
<keyword evidence="4" id="KW-0809">Transit peptide</keyword>
<dbReference type="EMBL" id="JBHFEH010000037">
    <property type="protein sequence ID" value="KAL2051197.1"/>
    <property type="molecule type" value="Genomic_DNA"/>
</dbReference>
<dbReference type="Proteomes" id="UP001590951">
    <property type="component" value="Unassembled WGS sequence"/>
</dbReference>
<organism evidence="9 10">
    <name type="scientific">Lepraria finkii</name>
    <dbReference type="NCBI Taxonomy" id="1340010"/>
    <lineage>
        <taxon>Eukaryota</taxon>
        <taxon>Fungi</taxon>
        <taxon>Dikarya</taxon>
        <taxon>Ascomycota</taxon>
        <taxon>Pezizomycotina</taxon>
        <taxon>Lecanoromycetes</taxon>
        <taxon>OSLEUM clade</taxon>
        <taxon>Lecanoromycetidae</taxon>
        <taxon>Lecanorales</taxon>
        <taxon>Lecanorineae</taxon>
        <taxon>Stereocaulaceae</taxon>
        <taxon>Lepraria</taxon>
    </lineage>
</organism>
<comment type="subcellular location">
    <subcellularLocation>
        <location evidence="1">Mitochondrion</location>
    </subcellularLocation>
</comment>
<feature type="domain" description="Aminoglycoside phosphotransferase" evidence="8">
    <location>
        <begin position="80"/>
        <end position="342"/>
    </location>
</feature>
<evidence type="ECO:0000313" key="9">
    <source>
        <dbReference type="EMBL" id="KAL2051197.1"/>
    </source>
</evidence>
<gene>
    <name evidence="9" type="ORF">ABVK25_008444</name>
</gene>
<dbReference type="InterPro" id="IPR002575">
    <property type="entry name" value="Aminoglycoside_PTrfase"/>
</dbReference>
<evidence type="ECO:0000256" key="7">
    <source>
        <dbReference type="SAM" id="MobiDB-lite"/>
    </source>
</evidence>
<feature type="region of interest" description="Disordered" evidence="7">
    <location>
        <begin position="518"/>
        <end position="540"/>
    </location>
</feature>
<accession>A0ABR4B1W1</accession>